<proteinExistence type="predicted"/>
<keyword evidence="3" id="KW-1185">Reference proteome</keyword>
<accession>A0A7K1UEN0</accession>
<organism evidence="2 3">
    <name type="scientific">Nesterenkonia alkaliphila</name>
    <dbReference type="NCBI Taxonomy" id="1463631"/>
    <lineage>
        <taxon>Bacteria</taxon>
        <taxon>Bacillati</taxon>
        <taxon>Actinomycetota</taxon>
        <taxon>Actinomycetes</taxon>
        <taxon>Micrococcales</taxon>
        <taxon>Micrococcaceae</taxon>
        <taxon>Nesterenkonia</taxon>
    </lineage>
</organism>
<dbReference type="PROSITE" id="PS51186">
    <property type="entry name" value="GNAT"/>
    <property type="match status" value="1"/>
</dbReference>
<dbReference type="InterPro" id="IPR016181">
    <property type="entry name" value="Acyl_CoA_acyltransferase"/>
</dbReference>
<dbReference type="SUPFAM" id="SSF55729">
    <property type="entry name" value="Acyl-CoA N-acyltransferases (Nat)"/>
    <property type="match status" value="1"/>
</dbReference>
<dbReference type="Proteomes" id="UP000460157">
    <property type="component" value="Unassembled WGS sequence"/>
</dbReference>
<comment type="caution">
    <text evidence="2">The sequence shown here is derived from an EMBL/GenBank/DDBJ whole genome shotgun (WGS) entry which is preliminary data.</text>
</comment>
<sequence length="238" mass="25259">MTGLDDHTEQIIMLAWSRILGLQDGALAAATPGERIEAGNDDAAAVSLVQLFGRTALYGPPEVLAAARRVPDEELALESRLLGIISEHHRGARMLGEAHLLYCEEPPEIQGSEKVSVSFEAEHIRQLSSRCPADDVALSGIQQAEWTAAVVAEATGEVMAAAGRDTWQDVLGHIGVLTQPDHRGLGLGRFAAAVAVEEAFVEGLVPQWRAAAESPGSLRMAISLGFTQAGHQTTVTLD</sequence>
<dbReference type="InterPro" id="IPR000182">
    <property type="entry name" value="GNAT_dom"/>
</dbReference>
<evidence type="ECO:0000313" key="3">
    <source>
        <dbReference type="Proteomes" id="UP000460157"/>
    </source>
</evidence>
<gene>
    <name evidence="2" type="ORF">GNZ21_00820</name>
</gene>
<evidence type="ECO:0000259" key="1">
    <source>
        <dbReference type="PROSITE" id="PS51186"/>
    </source>
</evidence>
<dbReference type="Pfam" id="PF12746">
    <property type="entry name" value="GNAT_acetyltran"/>
    <property type="match status" value="1"/>
</dbReference>
<dbReference type="Gene3D" id="3.40.630.30">
    <property type="match status" value="1"/>
</dbReference>
<feature type="domain" description="N-acetyltransferase" evidence="1">
    <location>
        <begin position="112"/>
        <end position="238"/>
    </location>
</feature>
<dbReference type="InterPro" id="IPR027365">
    <property type="entry name" value="GNAT_acetyltra_YdfB-like"/>
</dbReference>
<dbReference type="EMBL" id="WRPM01000007">
    <property type="protein sequence ID" value="MVT24918.1"/>
    <property type="molecule type" value="Genomic_DNA"/>
</dbReference>
<evidence type="ECO:0000313" key="2">
    <source>
        <dbReference type="EMBL" id="MVT24918.1"/>
    </source>
</evidence>
<dbReference type="OrthoDB" id="4824241at2"/>
<dbReference type="AlphaFoldDB" id="A0A7K1UEN0"/>
<keyword evidence="2" id="KW-0808">Transferase</keyword>
<name>A0A7K1UEN0_9MICC</name>
<dbReference type="RefSeq" id="WP_157320478.1">
    <property type="nucleotide sequence ID" value="NZ_BMFX01000009.1"/>
</dbReference>
<reference evidence="2 3" key="1">
    <citation type="submission" date="2019-12" db="EMBL/GenBank/DDBJ databases">
        <title>Nesterenkonia muleiensis sp. nov., a novel actinobacterium isolated from sap of Populus euphratica.</title>
        <authorList>
            <person name="Wang R."/>
        </authorList>
    </citation>
    <scope>NUCLEOTIDE SEQUENCE [LARGE SCALE GENOMIC DNA]</scope>
    <source>
        <strain evidence="2 3">F10</strain>
    </source>
</reference>
<dbReference type="GO" id="GO:0016747">
    <property type="term" value="F:acyltransferase activity, transferring groups other than amino-acyl groups"/>
    <property type="evidence" value="ECO:0007669"/>
    <property type="project" value="InterPro"/>
</dbReference>
<protein>
    <submittedName>
        <fullName evidence="2">GNAT family N-acetyltransferase</fullName>
    </submittedName>
</protein>